<dbReference type="EMBL" id="CAJHUC010001365">
    <property type="protein sequence ID" value="CAD7700862.1"/>
    <property type="molecule type" value="Genomic_DNA"/>
</dbReference>
<dbReference type="Proteomes" id="UP000708148">
    <property type="component" value="Unassembled WGS sequence"/>
</dbReference>
<reference evidence="1" key="1">
    <citation type="submission" date="2020-12" db="EMBL/GenBank/DDBJ databases">
        <authorList>
            <person name="Iha C."/>
        </authorList>
    </citation>
    <scope>NUCLEOTIDE SEQUENCE</scope>
</reference>
<protein>
    <submittedName>
        <fullName evidence="1">Uncharacterized protein</fullName>
    </submittedName>
</protein>
<dbReference type="AlphaFoldDB" id="A0A8S1J157"/>
<accession>A0A8S1J157</accession>
<sequence length="107" mass="11022">MSASTVQVGNAPQQASVSQMPMLQTVAPADSSLPQTMGDALKLRASLETFIALGGSWRGPGAPATPRGARVKVEYPKGVPQGLLLEKVALEKLAAQVGGQVLPQGMQ</sequence>
<gene>
    <name evidence="1" type="ORF">OSTQU699_LOCUS6221</name>
</gene>
<keyword evidence="2" id="KW-1185">Reference proteome</keyword>
<proteinExistence type="predicted"/>
<evidence type="ECO:0000313" key="2">
    <source>
        <dbReference type="Proteomes" id="UP000708148"/>
    </source>
</evidence>
<name>A0A8S1J157_9CHLO</name>
<organism evidence="1 2">
    <name type="scientific">Ostreobium quekettii</name>
    <dbReference type="NCBI Taxonomy" id="121088"/>
    <lineage>
        <taxon>Eukaryota</taxon>
        <taxon>Viridiplantae</taxon>
        <taxon>Chlorophyta</taxon>
        <taxon>core chlorophytes</taxon>
        <taxon>Ulvophyceae</taxon>
        <taxon>TCBD clade</taxon>
        <taxon>Bryopsidales</taxon>
        <taxon>Ostreobineae</taxon>
        <taxon>Ostreobiaceae</taxon>
        <taxon>Ostreobium</taxon>
    </lineage>
</organism>
<comment type="caution">
    <text evidence="1">The sequence shown here is derived from an EMBL/GenBank/DDBJ whole genome shotgun (WGS) entry which is preliminary data.</text>
</comment>
<evidence type="ECO:0000313" key="1">
    <source>
        <dbReference type="EMBL" id="CAD7700862.1"/>
    </source>
</evidence>